<evidence type="ECO:0000256" key="3">
    <source>
        <dbReference type="ARBA" id="ARBA00022741"/>
    </source>
</evidence>
<keyword evidence="3 6" id="KW-0547">Nucleotide-binding</keyword>
<keyword evidence="6" id="KW-0690">Ribosome biogenesis</keyword>
<comment type="subcellular location">
    <subcellularLocation>
        <location evidence="6">Cytoplasm</location>
    </subcellularLocation>
    <subcellularLocation>
        <location evidence="6">Cell membrane</location>
        <topology evidence="6">Peripheral membrane protein</topology>
    </subcellularLocation>
</comment>
<keyword evidence="4 6" id="KW-0694">RNA-binding</keyword>
<keyword evidence="5 6" id="KW-0342">GTP-binding</keyword>
<dbReference type="Gene3D" id="3.30.300.20">
    <property type="match status" value="1"/>
</dbReference>
<dbReference type="GO" id="GO:0003924">
    <property type="term" value="F:GTPase activity"/>
    <property type="evidence" value="ECO:0007669"/>
    <property type="project" value="UniProtKB-UniRule"/>
</dbReference>
<evidence type="ECO:0000259" key="10">
    <source>
        <dbReference type="PROSITE" id="PS51713"/>
    </source>
</evidence>
<keyword evidence="6" id="KW-0472">Membrane</keyword>
<feature type="domain" description="KH type-2" evidence="9">
    <location>
        <begin position="267"/>
        <end position="343"/>
    </location>
</feature>
<dbReference type="Pfam" id="PF01926">
    <property type="entry name" value="MMR_HSR1"/>
    <property type="match status" value="1"/>
</dbReference>
<gene>
    <name evidence="6" type="primary">era</name>
    <name evidence="11" type="ORF">DXC81_09165</name>
</gene>
<dbReference type="CDD" id="cd22534">
    <property type="entry name" value="KH-II_Era"/>
    <property type="match status" value="1"/>
</dbReference>
<dbReference type="InterPro" id="IPR003593">
    <property type="entry name" value="AAA+_ATPase"/>
</dbReference>
<feature type="binding site" evidence="6">
    <location>
        <begin position="124"/>
        <end position="128"/>
    </location>
    <ligand>
        <name>GTP</name>
        <dbReference type="ChEBI" id="CHEBI:37565"/>
    </ligand>
</feature>
<dbReference type="GO" id="GO:0000028">
    <property type="term" value="P:ribosomal small subunit assembly"/>
    <property type="evidence" value="ECO:0007669"/>
    <property type="project" value="TreeGrafter"/>
</dbReference>
<feature type="binding site" evidence="6">
    <location>
        <begin position="77"/>
        <end position="84"/>
    </location>
    <ligand>
        <name>GTP</name>
        <dbReference type="ChEBI" id="CHEBI:37565"/>
    </ligand>
</feature>
<dbReference type="NCBIfam" id="TIGR00231">
    <property type="entry name" value="small_GTP"/>
    <property type="match status" value="1"/>
</dbReference>
<dbReference type="AlphaFoldDB" id="A0A3E4QPV8"/>
<dbReference type="InterPro" id="IPR004044">
    <property type="entry name" value="KH_dom_type_2"/>
</dbReference>
<evidence type="ECO:0000256" key="1">
    <source>
        <dbReference type="ARBA" id="ARBA00007921"/>
    </source>
</evidence>
<keyword evidence="6" id="KW-0699">rRNA-binding</keyword>
<feature type="binding site" evidence="6">
    <location>
        <begin position="186"/>
        <end position="189"/>
    </location>
    <ligand>
        <name>GTP</name>
        <dbReference type="ChEBI" id="CHEBI:37565"/>
    </ligand>
</feature>
<keyword evidence="6" id="KW-0963">Cytoplasm</keyword>
<feature type="domain" description="Era-type G" evidence="10">
    <location>
        <begin position="69"/>
        <end position="236"/>
    </location>
</feature>
<dbReference type="HAMAP" id="MF_00367">
    <property type="entry name" value="GTPase_Era"/>
    <property type="match status" value="1"/>
</dbReference>
<dbReference type="InterPro" id="IPR015946">
    <property type="entry name" value="KH_dom-like_a/b"/>
</dbReference>
<comment type="function">
    <text evidence="6">An essential GTPase that binds both GDP and GTP, with rapid nucleotide exchange. Plays a role in 16S rRNA processing and 30S ribosomal subunit biogenesis and possibly also in cell cycle regulation and energy metabolism.</text>
</comment>
<dbReference type="GeneID" id="62758064"/>
<dbReference type="PANTHER" id="PTHR42698:SF1">
    <property type="entry name" value="GTPASE ERA, MITOCHONDRIAL"/>
    <property type="match status" value="1"/>
</dbReference>
<evidence type="ECO:0000256" key="6">
    <source>
        <dbReference type="HAMAP-Rule" id="MF_00367"/>
    </source>
</evidence>
<dbReference type="InterPro" id="IPR030388">
    <property type="entry name" value="G_ERA_dom"/>
</dbReference>
<dbReference type="Pfam" id="PF07650">
    <property type="entry name" value="KH_2"/>
    <property type="match status" value="1"/>
</dbReference>
<dbReference type="CDD" id="cd04163">
    <property type="entry name" value="Era"/>
    <property type="match status" value="1"/>
</dbReference>
<dbReference type="GO" id="GO:0005829">
    <property type="term" value="C:cytosol"/>
    <property type="evidence" value="ECO:0007669"/>
    <property type="project" value="TreeGrafter"/>
</dbReference>
<evidence type="ECO:0000256" key="7">
    <source>
        <dbReference type="PROSITE-ProRule" id="PRU01050"/>
    </source>
</evidence>
<dbReference type="NCBIfam" id="TIGR00436">
    <property type="entry name" value="era"/>
    <property type="match status" value="1"/>
</dbReference>
<dbReference type="GO" id="GO:0043024">
    <property type="term" value="F:ribosomal small subunit binding"/>
    <property type="evidence" value="ECO:0007669"/>
    <property type="project" value="TreeGrafter"/>
</dbReference>
<dbReference type="NCBIfam" id="NF000908">
    <property type="entry name" value="PRK00089.1"/>
    <property type="match status" value="1"/>
</dbReference>
<proteinExistence type="inferred from homology"/>
<evidence type="ECO:0000256" key="5">
    <source>
        <dbReference type="ARBA" id="ARBA00023134"/>
    </source>
</evidence>
<dbReference type="InterPro" id="IPR005225">
    <property type="entry name" value="Small_GTP-bd"/>
</dbReference>
<evidence type="ECO:0000256" key="8">
    <source>
        <dbReference type="RuleBase" id="RU003761"/>
    </source>
</evidence>
<comment type="similarity">
    <text evidence="1 6 7 8">Belongs to the TRAFAC class TrmE-Era-EngA-EngB-Septin-like GTPase superfamily. Era GTPase family.</text>
</comment>
<dbReference type="InterPro" id="IPR005662">
    <property type="entry name" value="GTPase_Era-like"/>
</dbReference>
<dbReference type="Gene3D" id="3.40.50.300">
    <property type="entry name" value="P-loop containing nucleotide triphosphate hydrolases"/>
    <property type="match status" value="1"/>
</dbReference>
<reference evidence="11 12" key="1">
    <citation type="submission" date="2018-08" db="EMBL/GenBank/DDBJ databases">
        <title>A genome reference for cultivated species of the human gut microbiota.</title>
        <authorList>
            <person name="Zou Y."/>
            <person name="Xue W."/>
            <person name="Luo G."/>
        </authorList>
    </citation>
    <scope>NUCLEOTIDE SEQUENCE [LARGE SCALE GENOMIC DNA]</scope>
    <source>
        <strain evidence="11 12">TF08-14</strain>
    </source>
</reference>
<evidence type="ECO:0000256" key="4">
    <source>
        <dbReference type="ARBA" id="ARBA00022884"/>
    </source>
</evidence>
<keyword evidence="6" id="KW-1003">Cell membrane</keyword>
<comment type="caution">
    <text evidence="11">The sequence shown here is derived from an EMBL/GenBank/DDBJ whole genome shotgun (WGS) entry which is preliminary data.</text>
</comment>
<evidence type="ECO:0000259" key="9">
    <source>
        <dbReference type="PROSITE" id="PS50823"/>
    </source>
</evidence>
<dbReference type="PROSITE" id="PS51713">
    <property type="entry name" value="G_ERA"/>
    <property type="match status" value="1"/>
</dbReference>
<feature type="region of interest" description="G1" evidence="7">
    <location>
        <begin position="77"/>
        <end position="84"/>
    </location>
</feature>
<dbReference type="EMBL" id="QSRJ01000011">
    <property type="protein sequence ID" value="RGL08268.1"/>
    <property type="molecule type" value="Genomic_DNA"/>
</dbReference>
<evidence type="ECO:0000313" key="11">
    <source>
        <dbReference type="EMBL" id="RGL08268.1"/>
    </source>
</evidence>
<dbReference type="InterPro" id="IPR009019">
    <property type="entry name" value="KH_sf_prok-type"/>
</dbReference>
<accession>A0A3E4QPV8</accession>
<feature type="region of interest" description="G2" evidence="7">
    <location>
        <begin position="103"/>
        <end position="107"/>
    </location>
</feature>
<evidence type="ECO:0000313" key="12">
    <source>
        <dbReference type="Proteomes" id="UP000260943"/>
    </source>
</evidence>
<organism evidence="11 12">
    <name type="scientific">Collinsella tanakaei</name>
    <dbReference type="NCBI Taxonomy" id="626935"/>
    <lineage>
        <taxon>Bacteria</taxon>
        <taxon>Bacillati</taxon>
        <taxon>Actinomycetota</taxon>
        <taxon>Coriobacteriia</taxon>
        <taxon>Coriobacteriales</taxon>
        <taxon>Coriobacteriaceae</taxon>
        <taxon>Collinsella</taxon>
    </lineage>
</organism>
<dbReference type="GO" id="GO:0005886">
    <property type="term" value="C:plasma membrane"/>
    <property type="evidence" value="ECO:0007669"/>
    <property type="project" value="UniProtKB-SubCell"/>
</dbReference>
<dbReference type="PROSITE" id="PS50823">
    <property type="entry name" value="KH_TYPE_2"/>
    <property type="match status" value="1"/>
</dbReference>
<sequence>MSDQSINSHSALNDVDDRSLLEDADGDLFDVEQDFDPFAELDDDELDAMLAKAEGGFDATASGVPEGFRSGFVALVGRPNAGKSTLLNACFGQKVAITSPVAQTTRRRMRAVINREGCQIVIVDTPGLHKPKDSLGSELNKSALSEIGDVDVVAFLVDATKPIGRGDAWVAEHVAASRATKILVLTKADIANPQQVTSQLEEARKLVDFDEELVVSSTEGFNVEAFVSVVASYLPEGPKWFPDDMGVDASDETLVSEFVREKVLLHTREEIPHAVGVLCDGFEYKRDLLKLHATIYVEREGQKGILIGKRGEMIKRIGIEARRDLERIFDTRVYLELDVKVKQGWREDQGQIRRFGYSADE</sequence>
<dbReference type="SUPFAM" id="SSF54814">
    <property type="entry name" value="Prokaryotic type KH domain (KH-domain type II)"/>
    <property type="match status" value="1"/>
</dbReference>
<dbReference type="PANTHER" id="PTHR42698">
    <property type="entry name" value="GTPASE ERA"/>
    <property type="match status" value="1"/>
</dbReference>
<dbReference type="InterPro" id="IPR006073">
    <property type="entry name" value="GTP-bd"/>
</dbReference>
<comment type="subunit">
    <text evidence="6">Monomer.</text>
</comment>
<dbReference type="SMART" id="SM00382">
    <property type="entry name" value="AAA"/>
    <property type="match status" value="1"/>
</dbReference>
<dbReference type="GO" id="GO:0005525">
    <property type="term" value="F:GTP binding"/>
    <property type="evidence" value="ECO:0007669"/>
    <property type="project" value="UniProtKB-UniRule"/>
</dbReference>
<dbReference type="InterPro" id="IPR027417">
    <property type="entry name" value="P-loop_NTPase"/>
</dbReference>
<dbReference type="GO" id="GO:0070181">
    <property type="term" value="F:small ribosomal subunit rRNA binding"/>
    <property type="evidence" value="ECO:0007669"/>
    <property type="project" value="UniProtKB-UniRule"/>
</dbReference>
<feature type="region of interest" description="G5" evidence="7">
    <location>
        <begin position="215"/>
        <end position="217"/>
    </location>
</feature>
<protein>
    <recommendedName>
        <fullName evidence="2 6">GTPase Era</fullName>
    </recommendedName>
</protein>
<feature type="region of interest" description="G3" evidence="7">
    <location>
        <begin position="124"/>
        <end position="127"/>
    </location>
</feature>
<dbReference type="Proteomes" id="UP000260943">
    <property type="component" value="Unassembled WGS sequence"/>
</dbReference>
<dbReference type="PRINTS" id="PR00326">
    <property type="entry name" value="GTP1OBG"/>
</dbReference>
<feature type="region of interest" description="G4" evidence="7">
    <location>
        <begin position="186"/>
        <end position="189"/>
    </location>
</feature>
<dbReference type="SUPFAM" id="SSF52540">
    <property type="entry name" value="P-loop containing nucleoside triphosphate hydrolases"/>
    <property type="match status" value="1"/>
</dbReference>
<name>A0A3E4QPV8_9ACTN</name>
<dbReference type="RefSeq" id="WP_009140308.1">
    <property type="nucleotide sequence ID" value="NZ_CABKQG010000001.1"/>
</dbReference>
<evidence type="ECO:0000256" key="2">
    <source>
        <dbReference type="ARBA" id="ARBA00020484"/>
    </source>
</evidence>